<dbReference type="GO" id="GO:0000278">
    <property type="term" value="P:mitotic cell cycle"/>
    <property type="evidence" value="ECO:0007669"/>
    <property type="project" value="TreeGrafter"/>
</dbReference>
<dbReference type="AlphaFoldDB" id="A0A835DCE3"/>
<comment type="function">
    <text evidence="5">Component of the gamma-tubulin ring complex (gTuRC) which mediates microtubule nucleation.</text>
</comment>
<dbReference type="EMBL" id="JABCRI010000011">
    <property type="protein sequence ID" value="KAF8398041.1"/>
    <property type="molecule type" value="Genomic_DNA"/>
</dbReference>
<evidence type="ECO:0000256" key="3">
    <source>
        <dbReference type="ARBA" id="ARBA00022701"/>
    </source>
</evidence>
<protein>
    <recommendedName>
        <fullName evidence="5">Gamma-tubulin complex component</fullName>
    </recommendedName>
</protein>
<feature type="compositionally biased region" description="Polar residues" evidence="6">
    <location>
        <begin position="899"/>
        <end position="912"/>
    </location>
</feature>
<dbReference type="GO" id="GO:0007020">
    <property type="term" value="P:microtubule nucleation"/>
    <property type="evidence" value="ECO:0007669"/>
    <property type="project" value="InterPro"/>
</dbReference>
<feature type="domain" description="Gamma tubulin complex component C-terminal" evidence="7">
    <location>
        <begin position="412"/>
        <end position="552"/>
    </location>
</feature>
<dbReference type="GO" id="GO:0000922">
    <property type="term" value="C:spindle pole"/>
    <property type="evidence" value="ECO:0007669"/>
    <property type="project" value="InterPro"/>
</dbReference>
<dbReference type="GO" id="GO:0043015">
    <property type="term" value="F:gamma-tubulin binding"/>
    <property type="evidence" value="ECO:0007669"/>
    <property type="project" value="InterPro"/>
</dbReference>
<comment type="caution">
    <text evidence="8">The sequence shown here is derived from an EMBL/GenBank/DDBJ whole genome shotgun (WGS) entry which is preliminary data.</text>
</comment>
<keyword evidence="3 5" id="KW-0493">Microtubule</keyword>
<dbReference type="GO" id="GO:0051225">
    <property type="term" value="P:spindle assembly"/>
    <property type="evidence" value="ECO:0007669"/>
    <property type="project" value="TreeGrafter"/>
</dbReference>
<dbReference type="PANTHER" id="PTHR19302">
    <property type="entry name" value="GAMMA TUBULIN COMPLEX PROTEIN"/>
    <property type="match status" value="1"/>
</dbReference>
<dbReference type="Gene3D" id="1.20.120.1900">
    <property type="entry name" value="Gamma-tubulin complex, C-terminal domain"/>
    <property type="match status" value="1"/>
</dbReference>
<name>A0A835DCE3_TETSI</name>
<evidence type="ECO:0000256" key="6">
    <source>
        <dbReference type="SAM" id="MobiDB-lite"/>
    </source>
</evidence>
<dbReference type="GO" id="GO:0051321">
    <property type="term" value="P:meiotic cell cycle"/>
    <property type="evidence" value="ECO:0007669"/>
    <property type="project" value="TreeGrafter"/>
</dbReference>
<dbReference type="InterPro" id="IPR007259">
    <property type="entry name" value="GCP"/>
</dbReference>
<comment type="similarity">
    <text evidence="1 5">Belongs to the TUBGCP family.</text>
</comment>
<dbReference type="GO" id="GO:0031122">
    <property type="term" value="P:cytoplasmic microtubule organization"/>
    <property type="evidence" value="ECO:0007669"/>
    <property type="project" value="TreeGrafter"/>
</dbReference>
<keyword evidence="9" id="KW-1185">Reference proteome</keyword>
<feature type="compositionally biased region" description="Polar residues" evidence="6">
    <location>
        <begin position="857"/>
        <end position="866"/>
    </location>
</feature>
<dbReference type="GO" id="GO:0051011">
    <property type="term" value="F:microtubule minus-end binding"/>
    <property type="evidence" value="ECO:0007669"/>
    <property type="project" value="TreeGrafter"/>
</dbReference>
<sequence length="918" mass="103002">MDSDVSSTIDEFSCVVDPLESSECSSLHSSEEQNESEGLHDSVVGLEQRYLYALGSSPSFAFGNLSQKPIQSEKPHAVECNSRKTCDEMDPISHSVHPHKGTKLSHISARLQSEEPTWSRTSETPYADCQSDMCWPLGGLSKNPFYVVGGYRGETQFHISDRSLTVTNRNIEVLNGGISLFGEVSPSDNSVLEQATDKNQFENGTYASSNSFIFPSCKLKCPWNLLNINPMLTKNAWLDLTGKPGDRRCTDNKRSFPYFDFSSVEDPCKVYGERFLDSPVLGFRSELPLFTDSGVSAAFGGNDYLGEQGHNENDVLVDQTKLSYAYSPSGSSVNLQKDSLENVSGGAEWESLLSYSDNSDMHSVGGERQSSTTMFEIPLDVIIYKCIQQEILLQYKYISNFTIKLLEEGFELREHLLALRRYHFMEIADWADLFIMSLWNHVPIFNPIKWCVAEADQRISEIQGFLNRAVQRSSCERHHYEDRLFVYMKGQGMMPFSTSAIGVHSFDFIALGYRVDWPVSIVLTPDALEIYAEIFSFLVQVKLAVFSLTDIWCSLKVKDILDLESVHMSYLSDSLQICFLSNETRSVAHIIENVLQCALDLRLCLTGDVWEFGSDQRDSSGLLSCINCSQHHVPVMEVHVHAQSAIYLQQCVVNFIHSHSQCLCPVLETRYMSISALVMKVVKLQHLVHIQSQVVRGWEKIDCVTHALTSHYQYSARKWCQFSVQIMSLLESEDMIGFIDGEYPMPGKTISSEEDNMYGDAWRKLIQSAHKLANVSNFSCVKKVQGEFSNYTDWVETYDAVNDSPLLNVVTNAPPALEHQVQETSAIDPISSYMPIQVALIHGVPHSVPQDVEDCMSSPQVANASPPTYIYDEHGDRTSTDELSVANSNIILPEHEHNNQTSCVGSNRSPSTIAHAHP</sequence>
<feature type="region of interest" description="Disordered" evidence="6">
    <location>
        <begin position="852"/>
        <end position="875"/>
    </location>
</feature>
<reference evidence="8 9" key="1">
    <citation type="submission" date="2020-04" db="EMBL/GenBank/DDBJ databases">
        <title>Plant Genome Project.</title>
        <authorList>
            <person name="Zhang R.-G."/>
        </authorList>
    </citation>
    <scope>NUCLEOTIDE SEQUENCE [LARGE SCALE GENOMIC DNA]</scope>
    <source>
        <strain evidence="8">YNK0</strain>
        <tissue evidence="8">Leaf</tissue>
    </source>
</reference>
<gene>
    <name evidence="8" type="ORF">HHK36_016967</name>
</gene>
<evidence type="ECO:0000313" key="8">
    <source>
        <dbReference type="EMBL" id="KAF8398041.1"/>
    </source>
</evidence>
<dbReference type="InterPro" id="IPR042241">
    <property type="entry name" value="GCP_C_sf"/>
</dbReference>
<evidence type="ECO:0000256" key="4">
    <source>
        <dbReference type="ARBA" id="ARBA00023212"/>
    </source>
</evidence>
<proteinExistence type="inferred from homology"/>
<dbReference type="GO" id="GO:0000930">
    <property type="term" value="C:gamma-tubulin complex"/>
    <property type="evidence" value="ECO:0007669"/>
    <property type="project" value="TreeGrafter"/>
</dbReference>
<evidence type="ECO:0000259" key="7">
    <source>
        <dbReference type="Pfam" id="PF04130"/>
    </source>
</evidence>
<dbReference type="PANTHER" id="PTHR19302:SF70">
    <property type="entry name" value="GAMMA-TUBULIN COMPLEX COMPONENT 6"/>
    <property type="match status" value="1"/>
</dbReference>
<evidence type="ECO:0000256" key="2">
    <source>
        <dbReference type="ARBA" id="ARBA00022490"/>
    </source>
</evidence>
<dbReference type="InterPro" id="IPR040457">
    <property type="entry name" value="GCP_C"/>
</dbReference>
<comment type="subcellular location">
    <subcellularLocation>
        <location evidence="5">Cytoplasm</location>
        <location evidence="5">Cytoskeleton</location>
        <location evidence="5">Microtubule organizing center</location>
    </subcellularLocation>
</comment>
<feature type="region of interest" description="Disordered" evidence="6">
    <location>
        <begin position="896"/>
        <end position="918"/>
    </location>
</feature>
<evidence type="ECO:0000256" key="1">
    <source>
        <dbReference type="ARBA" id="ARBA00010337"/>
    </source>
</evidence>
<evidence type="ECO:0000313" key="9">
    <source>
        <dbReference type="Proteomes" id="UP000655225"/>
    </source>
</evidence>
<accession>A0A835DCE3</accession>
<dbReference type="Pfam" id="PF04130">
    <property type="entry name" value="GCP_C_terminal"/>
    <property type="match status" value="1"/>
</dbReference>
<dbReference type="Proteomes" id="UP000655225">
    <property type="component" value="Unassembled WGS sequence"/>
</dbReference>
<organism evidence="8 9">
    <name type="scientific">Tetracentron sinense</name>
    <name type="common">Spur-leaf</name>
    <dbReference type="NCBI Taxonomy" id="13715"/>
    <lineage>
        <taxon>Eukaryota</taxon>
        <taxon>Viridiplantae</taxon>
        <taxon>Streptophyta</taxon>
        <taxon>Embryophyta</taxon>
        <taxon>Tracheophyta</taxon>
        <taxon>Spermatophyta</taxon>
        <taxon>Magnoliopsida</taxon>
        <taxon>Trochodendrales</taxon>
        <taxon>Trochodendraceae</taxon>
        <taxon>Tetracentron</taxon>
    </lineage>
</organism>
<dbReference type="GO" id="GO:0005874">
    <property type="term" value="C:microtubule"/>
    <property type="evidence" value="ECO:0007669"/>
    <property type="project" value="UniProtKB-KW"/>
</dbReference>
<keyword evidence="2 5" id="KW-0963">Cytoplasm</keyword>
<dbReference type="OrthoDB" id="775571at2759"/>
<keyword evidence="4 5" id="KW-0206">Cytoskeleton</keyword>
<evidence type="ECO:0000256" key="5">
    <source>
        <dbReference type="RuleBase" id="RU363050"/>
    </source>
</evidence>